<dbReference type="EMBL" id="BARW01017862">
    <property type="protein sequence ID" value="GAI92248.1"/>
    <property type="molecule type" value="Genomic_DNA"/>
</dbReference>
<sequence>MSQQPIVVLSESEASNCNRDRKTIAFEIDVLGKPVRICFGINKEQTKLADIVPPAQEVCQKIIDVV</sequence>
<proteinExistence type="predicted"/>
<name>X1SGZ9_9ZZZZ</name>
<reference evidence="1" key="1">
    <citation type="journal article" date="2014" name="Front. Microbiol.">
        <title>High frequency of phylogenetically diverse reductive dehalogenase-homologous genes in deep subseafloor sedimentary metagenomes.</title>
        <authorList>
            <person name="Kawai M."/>
            <person name="Futagami T."/>
            <person name="Toyoda A."/>
            <person name="Takaki Y."/>
            <person name="Nishi S."/>
            <person name="Hori S."/>
            <person name="Arai W."/>
            <person name="Tsubouchi T."/>
            <person name="Morono Y."/>
            <person name="Uchiyama I."/>
            <person name="Ito T."/>
            <person name="Fujiyama A."/>
            <person name="Inagaki F."/>
            <person name="Takami H."/>
        </authorList>
    </citation>
    <scope>NUCLEOTIDE SEQUENCE</scope>
    <source>
        <strain evidence="1">Expedition CK06-06</strain>
    </source>
</reference>
<gene>
    <name evidence="1" type="ORF">S12H4_30736</name>
</gene>
<organism evidence="1">
    <name type="scientific">marine sediment metagenome</name>
    <dbReference type="NCBI Taxonomy" id="412755"/>
    <lineage>
        <taxon>unclassified sequences</taxon>
        <taxon>metagenomes</taxon>
        <taxon>ecological metagenomes</taxon>
    </lineage>
</organism>
<feature type="non-terminal residue" evidence="1">
    <location>
        <position position="66"/>
    </location>
</feature>
<protein>
    <submittedName>
        <fullName evidence="1">Uncharacterized protein</fullName>
    </submittedName>
</protein>
<dbReference type="AlphaFoldDB" id="X1SGZ9"/>
<accession>X1SGZ9</accession>
<comment type="caution">
    <text evidence="1">The sequence shown here is derived from an EMBL/GenBank/DDBJ whole genome shotgun (WGS) entry which is preliminary data.</text>
</comment>
<evidence type="ECO:0000313" key="1">
    <source>
        <dbReference type="EMBL" id="GAI92248.1"/>
    </source>
</evidence>